<dbReference type="EMBL" id="FUEG01000004">
    <property type="protein sequence ID" value="SJL02901.1"/>
    <property type="molecule type" value="Genomic_DNA"/>
</dbReference>
<dbReference type="Proteomes" id="UP000219338">
    <property type="component" value="Unassembled WGS sequence"/>
</dbReference>
<evidence type="ECO:0000313" key="1">
    <source>
        <dbReference type="EMBL" id="SJL02901.1"/>
    </source>
</evidence>
<dbReference type="AlphaFoldDB" id="A0A284R2E7"/>
<protein>
    <submittedName>
        <fullName evidence="1">Uncharacterized protein</fullName>
    </submittedName>
</protein>
<evidence type="ECO:0000313" key="2">
    <source>
        <dbReference type="Proteomes" id="UP000219338"/>
    </source>
</evidence>
<keyword evidence="2" id="KW-1185">Reference proteome</keyword>
<gene>
    <name evidence="1" type="ORF">ARMOST_06242</name>
</gene>
<accession>A0A284R2E7</accession>
<proteinExistence type="predicted"/>
<organism evidence="1 2">
    <name type="scientific">Armillaria ostoyae</name>
    <name type="common">Armillaria root rot fungus</name>
    <dbReference type="NCBI Taxonomy" id="47428"/>
    <lineage>
        <taxon>Eukaryota</taxon>
        <taxon>Fungi</taxon>
        <taxon>Dikarya</taxon>
        <taxon>Basidiomycota</taxon>
        <taxon>Agaricomycotina</taxon>
        <taxon>Agaricomycetes</taxon>
        <taxon>Agaricomycetidae</taxon>
        <taxon>Agaricales</taxon>
        <taxon>Marasmiineae</taxon>
        <taxon>Physalacriaceae</taxon>
        <taxon>Armillaria</taxon>
    </lineage>
</organism>
<reference evidence="2" key="1">
    <citation type="journal article" date="2017" name="Nat. Ecol. Evol.">
        <title>Genome expansion and lineage-specific genetic innovations in the forest pathogenic fungi Armillaria.</title>
        <authorList>
            <person name="Sipos G."/>
            <person name="Prasanna A.N."/>
            <person name="Walter M.C."/>
            <person name="O'Connor E."/>
            <person name="Balint B."/>
            <person name="Krizsan K."/>
            <person name="Kiss B."/>
            <person name="Hess J."/>
            <person name="Varga T."/>
            <person name="Slot J."/>
            <person name="Riley R."/>
            <person name="Boka B."/>
            <person name="Rigling D."/>
            <person name="Barry K."/>
            <person name="Lee J."/>
            <person name="Mihaltcheva S."/>
            <person name="LaButti K."/>
            <person name="Lipzen A."/>
            <person name="Waldron R."/>
            <person name="Moloney N.M."/>
            <person name="Sperisen C."/>
            <person name="Kredics L."/>
            <person name="Vagvoelgyi C."/>
            <person name="Patrignani A."/>
            <person name="Fitzpatrick D."/>
            <person name="Nagy I."/>
            <person name="Doyle S."/>
            <person name="Anderson J.B."/>
            <person name="Grigoriev I.V."/>
            <person name="Gueldener U."/>
            <person name="Muensterkoetter M."/>
            <person name="Nagy L.G."/>
        </authorList>
    </citation>
    <scope>NUCLEOTIDE SEQUENCE [LARGE SCALE GENOMIC DNA]</scope>
    <source>
        <strain evidence="2">C18/9</strain>
    </source>
</reference>
<name>A0A284R2E7_ARMOS</name>
<sequence length="81" mass="8645">MATIPPLTPTLLPLYSMTTMLVPNTAANVANIPPVHIPTHLASSKSPSYKESFISQDLERPWGLSTVCNLQAREGALATNG</sequence>